<evidence type="ECO:0000313" key="5">
    <source>
        <dbReference type="EMBL" id="KKA29315.1"/>
    </source>
</evidence>
<dbReference type="GO" id="GO:0017056">
    <property type="term" value="F:structural constituent of nuclear pore"/>
    <property type="evidence" value="ECO:0007669"/>
    <property type="project" value="TreeGrafter"/>
</dbReference>
<dbReference type="Proteomes" id="UP000033483">
    <property type="component" value="Unassembled WGS sequence"/>
</dbReference>
<reference evidence="5 6" key="1">
    <citation type="submission" date="2015-03" db="EMBL/GenBank/DDBJ databases">
        <authorList>
            <person name="Radwan O."/>
            <person name="Al-Naeli F.A."/>
            <person name="Rendon G.A."/>
            <person name="Fields C."/>
        </authorList>
    </citation>
    <scope>NUCLEOTIDE SEQUENCE [LARGE SCALE GENOMIC DNA]</scope>
    <source>
        <strain evidence="5">CR-DP1</strain>
    </source>
</reference>
<evidence type="ECO:0000256" key="3">
    <source>
        <dbReference type="ARBA" id="ARBA00022448"/>
    </source>
</evidence>
<evidence type="ECO:0000256" key="1">
    <source>
        <dbReference type="ARBA" id="ARBA00004123"/>
    </source>
</evidence>
<keyword evidence="3" id="KW-0813">Transport</keyword>
<dbReference type="OrthoDB" id="2019644at2759"/>
<dbReference type="PANTHER" id="PTHR31344">
    <property type="entry name" value="NUCLEAR PORE COMPLEX PROTEIN NUP205"/>
    <property type="match status" value="1"/>
</dbReference>
<accession>A0A0F4ZGH3</accession>
<comment type="subcellular location">
    <subcellularLocation>
        <location evidence="1">Nucleus</location>
    </subcellularLocation>
</comment>
<dbReference type="GO" id="GO:0044611">
    <property type="term" value="C:nuclear pore inner ring"/>
    <property type="evidence" value="ECO:0007669"/>
    <property type="project" value="TreeGrafter"/>
</dbReference>
<dbReference type="Pfam" id="PF11894">
    <property type="entry name" value="Nup192"/>
    <property type="match status" value="1"/>
</dbReference>
<dbReference type="GO" id="GO:0006999">
    <property type="term" value="P:nuclear pore organization"/>
    <property type="evidence" value="ECO:0007669"/>
    <property type="project" value="TreeGrafter"/>
</dbReference>
<dbReference type="PANTHER" id="PTHR31344:SF0">
    <property type="entry name" value="NUCLEAR PORE COMPLEX PROTEIN NUP205"/>
    <property type="match status" value="1"/>
</dbReference>
<evidence type="ECO:0000256" key="2">
    <source>
        <dbReference type="ARBA" id="ARBA00005892"/>
    </source>
</evidence>
<comment type="similarity">
    <text evidence="2">Belongs to the NUP186/NUP192/NUP205 family.</text>
</comment>
<organism evidence="5 6">
    <name type="scientific">Thielaviopsis punctulata</name>
    <dbReference type="NCBI Taxonomy" id="72032"/>
    <lineage>
        <taxon>Eukaryota</taxon>
        <taxon>Fungi</taxon>
        <taxon>Dikarya</taxon>
        <taxon>Ascomycota</taxon>
        <taxon>Pezizomycotina</taxon>
        <taxon>Sordariomycetes</taxon>
        <taxon>Hypocreomycetidae</taxon>
        <taxon>Microascales</taxon>
        <taxon>Ceratocystidaceae</taxon>
        <taxon>Thielaviopsis</taxon>
    </lineage>
</organism>
<evidence type="ECO:0008006" key="7">
    <source>
        <dbReference type="Google" id="ProtNLM"/>
    </source>
</evidence>
<proteinExistence type="inferred from homology"/>
<protein>
    <recommendedName>
        <fullName evidence="7">Nucleoporin</fullName>
    </recommendedName>
</protein>
<keyword evidence="6" id="KW-1185">Reference proteome</keyword>
<dbReference type="InterPro" id="IPR021827">
    <property type="entry name" value="Nup186/Nup192/Nup205"/>
</dbReference>
<evidence type="ECO:0000256" key="4">
    <source>
        <dbReference type="ARBA" id="ARBA00023242"/>
    </source>
</evidence>
<sequence length="1668" mass="187950">MAEFKTLEALTELHRDLLSLSEGRLQNFDCLDNDDVLGLFEAELEKFWTDPGKSEKSRTTVNSGKVKLGNETYDLNDEFKKDTLTLADEANIDEIDAVQYMIEAQDDTETMGQPLLELALIRLHRTRTFTLDIARLFVDLNDRLDNETIFDYVNARIFLSGAKRIVPRCTAAMEKLKTKIQTVLDKLTAVSVLTNGARDEYDDSLQTIYFIRSSLYHQHQLVAHILTRSIEKRQSESEDFTKFIDGLKTADKYDALLIHKIPVLGAYITEYASTEGRNDVALARKLNPSIFPSVDSHWPMRGLQAAVKVWWLAEFGGHFMGTQPEPSEAVRFEAEDKKRTADFMDALKEGAFDFLLSMSSDVRSPEWQDPARSGMRQWLQRRLPALPSDSVAFPESFQMLLMSRIEMFVDGFISNLPDVIRKLRIDEDEQRQMSQAHEQDLDLERFLIIIAYAYEGRPDSAMNFWADPDSNLAGFMQWASRRASTPLVTAFCEMLQAISPNEECATSAHQFLIDEGTLSSGRLRKSLSLTWNQILRELVFFTNKIREKPNTPAPTYRHGKPVAHSMDIEPESAMMLECYLRLITRLASQSEEARNYLLRDPAFNLVEILLQLASNPVPPRLRACVFWALDALMAARTVDNSHVMWVCLDAWATGAYTPLALSGAHKNQIPPSSVVSMENILSEVSKGFEEPYAFITLLTTLVSPIEGSSPLRDSLTFPETLGSLYRMSGIELYVDYVMGYVFSDQAGELEDKNQRRLVRQKCLEFCLVCIESFNEDLIEFANVTNINVDAAISTSSLEAYIRMHPFARIMEWMMNEKVMSTIFGMIHESPMEVGNSPPNSPLIQGILNAIKLLLQVLKLQPTYVNIVRKALAKNSNTTRSTRVATTRYASFDDCLVGHLSLVVDLGLLCGIAPTDVVCESLHLLERMSSSQKIVSVWSSSSGSYVSNRNKAIVAMEADGDHEKIIGYFHNILNAFMDPRIGHESDEYITKMHALEFLYQCLRSSPTKPTIAHLLLGFKCHADSVSIDPNGSFAQRKSLFHQLLNVWVELPFADNTGVRQWLTTMKTKALMILKHLWSSPLTSELVLDDLRMGSFVFSLLQETMVINADIPWENHFILTPVFPLTEGAKTFNDFMSHRAASLDYISRELCYLSQAKLPTYKRRLFDALKGKLYTDAGEILSINSIFDLFDFISDSDVWDIEQPQLVFYNDVNFDPAKVAHNDEPRVTVFDLDRANEIMLLKRSENRDESSLMSAQDIAAIDREDEIIVQFMAHQNITATLVRRTYEVLRMWTNLVLVVLESNDFHGTARTMLFLQTLQTIMPILELTASERIDLAAPLAQLAKILMFKLDASTPAEPEIIPLRSGLEPIAEENSQDLGTLVGDKLYQLFQTSLQAIGRYVRSSDLRATYYSICYCYLTGVVGANSEFASHRKVLSSITVYGERLANVICDDAYSGDPPCQAAALVLLNALVNMARVESDFTFIDILSRINFIGIMVDSLRNVLNEATAVVVSGASDLQNVLDAKLSLLLQLCQTREGAKHAFHANLLRNIEVSGLFSVDPELHVDQSDNVSMTKHYALLARVARIIGVSIISRGSQHVPLGRKFIIEHRMLITHTLKRSAGIGHVNDELSEAVEDLADAFLVLMVATNFVDFENESVPDTSPTAPMLYH</sequence>
<dbReference type="EMBL" id="LAEV01000900">
    <property type="protein sequence ID" value="KKA29315.1"/>
    <property type="molecule type" value="Genomic_DNA"/>
</dbReference>
<keyword evidence="4" id="KW-0539">Nucleus</keyword>
<name>A0A0F4ZGH3_9PEZI</name>
<comment type="caution">
    <text evidence="5">The sequence shown here is derived from an EMBL/GenBank/DDBJ whole genome shotgun (WGS) entry which is preliminary data.</text>
</comment>
<gene>
    <name evidence="5" type="ORF">TD95_002382</name>
</gene>
<evidence type="ECO:0000313" key="6">
    <source>
        <dbReference type="Proteomes" id="UP000033483"/>
    </source>
</evidence>